<name>A0A561E0E8_9BACI</name>
<reference evidence="4 5" key="1">
    <citation type="submission" date="2019-06" db="EMBL/GenBank/DDBJ databases">
        <title>Sorghum-associated microbial communities from plants grown in Nebraska, USA.</title>
        <authorList>
            <person name="Schachtman D."/>
        </authorList>
    </citation>
    <scope>NUCLEOTIDE SEQUENCE [LARGE SCALE GENOMIC DNA]</scope>
    <source>
        <strain evidence="4 5">2482</strain>
    </source>
</reference>
<sequence length="496" mass="58385">MTANHGMMEVERWGRFELDLEGPKEGNPFNNIELKAVFSYENRSIQVDGFYDGEGQYKVRFMPDKLGEWNFTTICNHDTLNKKQGSFTCIAPRENNHGPVRADSQAHFAYADGTPFYPFGTTAYVWNHQGEELERKTLETLKNAPFNKIRMCVFPKHYDYNLHEPADFPFVGSKAEGFDFSQFNPNFFAKLEKQIDELNELGIEADLILFHPYDRWGFSDLGTEGDDRYLKYVVARLGSFRNIWWSLANEYDLMNEYLKTKKMADWDRFFQIIQEKDPYQHLSSIHNWHNPEIHYRNNNHWYDHNKPWVSHASIQHHDNYFVPEWRETYRKPIINDECRYEGNINHGWGNIMAQKMVQLFWEGVCRGGYVTHGETYMHPEGIIWWSHGGELHGDSPERIAFLRRIMEDGPAKRLTPIYYGWDVAAGKMGEEYILAYFGDSRPSFKILPLPEGKRYKVELIDTWEMKIIPLEGTYTNESKIKLPGKPYIALRITETE</sequence>
<proteinExistence type="predicted"/>
<dbReference type="Pfam" id="PF18310">
    <property type="entry name" value="DUF5605"/>
    <property type="match status" value="1"/>
</dbReference>
<dbReference type="InterPro" id="IPR025277">
    <property type="entry name" value="Apiosidase-like_cat_dom"/>
</dbReference>
<dbReference type="EMBL" id="VIVN01000001">
    <property type="protein sequence ID" value="TWE09115.1"/>
    <property type="molecule type" value="Genomic_DNA"/>
</dbReference>
<dbReference type="RefSeq" id="WP_222429628.1">
    <property type="nucleotide sequence ID" value="NZ_VIVN01000001.1"/>
</dbReference>
<dbReference type="Gene3D" id="2.60.40.10">
    <property type="entry name" value="Immunoglobulins"/>
    <property type="match status" value="1"/>
</dbReference>
<keyword evidence="5" id="KW-1185">Reference proteome</keyword>
<feature type="domain" description="DUF5060" evidence="2">
    <location>
        <begin position="9"/>
        <end position="75"/>
    </location>
</feature>
<dbReference type="Proteomes" id="UP000319671">
    <property type="component" value="Unassembled WGS sequence"/>
</dbReference>
<feature type="domain" description="Apiosidase-like catalytic" evidence="1">
    <location>
        <begin position="105"/>
        <end position="379"/>
    </location>
</feature>
<evidence type="ECO:0000259" key="1">
    <source>
        <dbReference type="Pfam" id="PF13204"/>
    </source>
</evidence>
<dbReference type="Gene3D" id="3.20.20.80">
    <property type="entry name" value="Glycosidases"/>
    <property type="match status" value="1"/>
</dbReference>
<protein>
    <submittedName>
        <fullName evidence="4">Uncharacterized protein DUF4038</fullName>
    </submittedName>
</protein>
<dbReference type="Pfam" id="PF16586">
    <property type="entry name" value="DUF5060"/>
    <property type="match status" value="1"/>
</dbReference>
<accession>A0A561E0E8</accession>
<dbReference type="InterPro" id="IPR017853">
    <property type="entry name" value="GH"/>
</dbReference>
<feature type="domain" description="DUF5605" evidence="3">
    <location>
        <begin position="421"/>
        <end position="493"/>
    </location>
</feature>
<dbReference type="InterPro" id="IPR032260">
    <property type="entry name" value="DUF5060"/>
</dbReference>
<gene>
    <name evidence="4" type="ORF">FB550_1011147</name>
</gene>
<evidence type="ECO:0000313" key="4">
    <source>
        <dbReference type="EMBL" id="TWE09115.1"/>
    </source>
</evidence>
<dbReference type="InterPro" id="IPR013783">
    <property type="entry name" value="Ig-like_fold"/>
</dbReference>
<evidence type="ECO:0000313" key="5">
    <source>
        <dbReference type="Proteomes" id="UP000319671"/>
    </source>
</evidence>
<dbReference type="Pfam" id="PF13204">
    <property type="entry name" value="Apiosidase"/>
    <property type="match status" value="1"/>
</dbReference>
<comment type="caution">
    <text evidence="4">The sequence shown here is derived from an EMBL/GenBank/DDBJ whole genome shotgun (WGS) entry which is preliminary data.</text>
</comment>
<dbReference type="PANTHER" id="PTHR37836:SF2">
    <property type="entry name" value="DUF4038 DOMAIN-CONTAINING PROTEIN"/>
    <property type="match status" value="1"/>
</dbReference>
<evidence type="ECO:0000259" key="2">
    <source>
        <dbReference type="Pfam" id="PF16586"/>
    </source>
</evidence>
<dbReference type="AlphaFoldDB" id="A0A561E0E8"/>
<organism evidence="4 5">
    <name type="scientific">Neobacillus bataviensis</name>
    <dbReference type="NCBI Taxonomy" id="220685"/>
    <lineage>
        <taxon>Bacteria</taxon>
        <taxon>Bacillati</taxon>
        <taxon>Bacillota</taxon>
        <taxon>Bacilli</taxon>
        <taxon>Bacillales</taxon>
        <taxon>Bacillaceae</taxon>
        <taxon>Neobacillus</taxon>
    </lineage>
</organism>
<evidence type="ECO:0000259" key="3">
    <source>
        <dbReference type="Pfam" id="PF18310"/>
    </source>
</evidence>
<dbReference type="PANTHER" id="PTHR37836">
    <property type="entry name" value="LMO1036 PROTEIN"/>
    <property type="match status" value="1"/>
</dbReference>
<dbReference type="InterPro" id="IPR041239">
    <property type="entry name" value="DUF5605"/>
</dbReference>
<dbReference type="SUPFAM" id="SSF51445">
    <property type="entry name" value="(Trans)glycosidases"/>
    <property type="match status" value="1"/>
</dbReference>
<dbReference type="Gene3D" id="2.60.40.3950">
    <property type="match status" value="1"/>
</dbReference>